<evidence type="ECO:0000256" key="1">
    <source>
        <dbReference type="SAM" id="MobiDB-lite"/>
    </source>
</evidence>
<reference evidence="2 3" key="1">
    <citation type="submission" date="2018-03" db="EMBL/GenBank/DDBJ databases">
        <title>Draft genome sequence of Rohu Carp (Labeo rohita).</title>
        <authorList>
            <person name="Das P."/>
            <person name="Kushwaha B."/>
            <person name="Joshi C.G."/>
            <person name="Kumar D."/>
            <person name="Nagpure N.S."/>
            <person name="Sahoo L."/>
            <person name="Das S.P."/>
            <person name="Bit A."/>
            <person name="Patnaik S."/>
            <person name="Meher P.K."/>
            <person name="Jayasankar P."/>
            <person name="Koringa P.G."/>
            <person name="Patel N.V."/>
            <person name="Hinsu A.T."/>
            <person name="Kumar R."/>
            <person name="Pandey M."/>
            <person name="Agarwal S."/>
            <person name="Srivastava S."/>
            <person name="Singh M."/>
            <person name="Iquebal M.A."/>
            <person name="Jaiswal S."/>
            <person name="Angadi U.B."/>
            <person name="Kumar N."/>
            <person name="Raza M."/>
            <person name="Shah T.M."/>
            <person name="Rai A."/>
            <person name="Jena J.K."/>
        </authorList>
    </citation>
    <scope>NUCLEOTIDE SEQUENCE [LARGE SCALE GENOMIC DNA]</scope>
    <source>
        <strain evidence="2">DASCIFA01</strain>
        <tissue evidence="2">Testis</tissue>
    </source>
</reference>
<feature type="region of interest" description="Disordered" evidence="1">
    <location>
        <begin position="1"/>
        <end position="20"/>
    </location>
</feature>
<proteinExistence type="predicted"/>
<protein>
    <submittedName>
        <fullName evidence="2">Uncharacterized protein</fullName>
    </submittedName>
</protein>
<evidence type="ECO:0000313" key="2">
    <source>
        <dbReference type="EMBL" id="RXN21731.1"/>
    </source>
</evidence>
<evidence type="ECO:0000313" key="3">
    <source>
        <dbReference type="Proteomes" id="UP000290572"/>
    </source>
</evidence>
<organism evidence="2 3">
    <name type="scientific">Labeo rohita</name>
    <name type="common">Indian major carp</name>
    <name type="synonym">Cyprinus rohita</name>
    <dbReference type="NCBI Taxonomy" id="84645"/>
    <lineage>
        <taxon>Eukaryota</taxon>
        <taxon>Metazoa</taxon>
        <taxon>Chordata</taxon>
        <taxon>Craniata</taxon>
        <taxon>Vertebrata</taxon>
        <taxon>Euteleostomi</taxon>
        <taxon>Actinopterygii</taxon>
        <taxon>Neopterygii</taxon>
        <taxon>Teleostei</taxon>
        <taxon>Ostariophysi</taxon>
        <taxon>Cypriniformes</taxon>
        <taxon>Cyprinidae</taxon>
        <taxon>Labeoninae</taxon>
        <taxon>Labeonini</taxon>
        <taxon>Labeo</taxon>
    </lineage>
</organism>
<dbReference type="AlphaFoldDB" id="A0A498ML22"/>
<comment type="caution">
    <text evidence="2">The sequence shown here is derived from an EMBL/GenBank/DDBJ whole genome shotgun (WGS) entry which is preliminary data.</text>
</comment>
<gene>
    <name evidence="2" type="ORF">ROHU_023930</name>
</gene>
<name>A0A498ML22_LABRO</name>
<feature type="compositionally biased region" description="Basic and acidic residues" evidence="1">
    <location>
        <begin position="10"/>
        <end position="20"/>
    </location>
</feature>
<dbReference type="Proteomes" id="UP000290572">
    <property type="component" value="Unassembled WGS sequence"/>
</dbReference>
<sequence length="108" mass="12760">MESVSYAADGKNKERVEKRRDWRVTHQARKAERERMMKTCQWTLRFRKGRQWGKGEQQRKSTVTLQLLGMWLGERHGGEISLFEAQLRTLLDRPDYGEFVGSRLGFSV</sequence>
<keyword evidence="3" id="KW-1185">Reference proteome</keyword>
<dbReference type="EMBL" id="QBIY01012609">
    <property type="protein sequence ID" value="RXN21731.1"/>
    <property type="molecule type" value="Genomic_DNA"/>
</dbReference>
<accession>A0A498ML22</accession>